<dbReference type="Proteomes" id="UP000609802">
    <property type="component" value="Unassembled WGS sequence"/>
</dbReference>
<organism evidence="1 2">
    <name type="scientific">Aliiroseovarius zhejiangensis</name>
    <dbReference type="NCBI Taxonomy" id="1632025"/>
    <lineage>
        <taxon>Bacteria</taxon>
        <taxon>Pseudomonadati</taxon>
        <taxon>Pseudomonadota</taxon>
        <taxon>Alphaproteobacteria</taxon>
        <taxon>Rhodobacterales</taxon>
        <taxon>Paracoccaceae</taxon>
        <taxon>Aliiroseovarius</taxon>
    </lineage>
</organism>
<sequence>MQICFHLGAHCTDDDHLIKSLLKNSGQLAKQGIAVPGPGRYRGLLADALVKLQGAQADDETQEMLLDSFVDSTDARRLVLGHKNFMGAPHRAIENNQLYHLAKRNTVWIRNLFANHDVSFFIGMRNPATFVPAILHSAPVADRAALLAQIDPHGLRWSDTLLTIREANPATPITVWCNEDTPLLWPDIMHSIAGVNGTQLLSGALDILRPIMVPEGFDRLRDYLDNTEMPTPQQRRRIIATFLEKYAIPEALEEEIDLPGWTEDMIDDLTDAYDRDLDRIERIEGVTLLLA</sequence>
<name>A0ABQ3IQK9_9RHOB</name>
<comment type="caution">
    <text evidence="1">The sequence shown here is derived from an EMBL/GenBank/DDBJ whole genome shotgun (WGS) entry which is preliminary data.</text>
</comment>
<reference evidence="2" key="1">
    <citation type="journal article" date="2019" name="Int. J. Syst. Evol. Microbiol.">
        <title>The Global Catalogue of Microorganisms (GCM) 10K type strain sequencing project: providing services to taxonomists for standard genome sequencing and annotation.</title>
        <authorList>
            <consortium name="The Broad Institute Genomics Platform"/>
            <consortium name="The Broad Institute Genome Sequencing Center for Infectious Disease"/>
            <person name="Wu L."/>
            <person name="Ma J."/>
        </authorList>
    </citation>
    <scope>NUCLEOTIDE SEQUENCE [LARGE SCALE GENOMIC DNA]</scope>
    <source>
        <strain evidence="2">KCTC 42443</strain>
    </source>
</reference>
<keyword evidence="2" id="KW-1185">Reference proteome</keyword>
<evidence type="ECO:0000313" key="1">
    <source>
        <dbReference type="EMBL" id="GHE90451.1"/>
    </source>
</evidence>
<proteinExistence type="predicted"/>
<dbReference type="EMBL" id="BNCH01000001">
    <property type="protein sequence ID" value="GHE90451.1"/>
    <property type="molecule type" value="Genomic_DNA"/>
</dbReference>
<dbReference type="RefSeq" id="WP_191285204.1">
    <property type="nucleotide sequence ID" value="NZ_BNCH01000001.1"/>
</dbReference>
<protein>
    <submittedName>
        <fullName evidence="1">Uncharacterized protein</fullName>
    </submittedName>
</protein>
<accession>A0ABQ3IQK9</accession>
<evidence type="ECO:0000313" key="2">
    <source>
        <dbReference type="Proteomes" id="UP000609802"/>
    </source>
</evidence>
<gene>
    <name evidence="1" type="ORF">GCM10016455_08560</name>
</gene>